<keyword evidence="7" id="KW-0812">Transmembrane</keyword>
<dbReference type="EMBL" id="RBIL01000002">
    <property type="protein sequence ID" value="RKQ87154.1"/>
    <property type="molecule type" value="Genomic_DNA"/>
</dbReference>
<dbReference type="PANTHER" id="PTHR13887:SF14">
    <property type="entry name" value="DISULFIDE BOND FORMATION PROTEIN D"/>
    <property type="match status" value="1"/>
</dbReference>
<proteinExistence type="inferred from homology"/>
<evidence type="ECO:0000256" key="1">
    <source>
        <dbReference type="ARBA" id="ARBA00005791"/>
    </source>
</evidence>
<sequence length="249" mass="26805">MSSRVQQKEAARKRREAIEAEERRATQRRGARRRVGIVAAAAIVLTAGVVTVSRVSQDDAVAQPQAISERFAGIPQDGIRLGSPSAPVTLVEFADLQCPFCGAYARDVLPTVIERYVRPGKLKLELNLLTFVGEDSVKAGRLAAATTDQDRFWGFTDAFFAAQGQENTGYVSDDFLKAAAAAAGADHDAAADDDATADRVLKQAQTAADRLGVSSTPTFFLRRGHDETPLKIDDLEPEAFTAALDEALR</sequence>
<keyword evidence="3" id="KW-0560">Oxidoreductase</keyword>
<evidence type="ECO:0000313" key="9">
    <source>
        <dbReference type="EMBL" id="RKQ87154.1"/>
    </source>
</evidence>
<dbReference type="RefSeq" id="WP_121255465.1">
    <property type="nucleotide sequence ID" value="NZ_RBIL01000002.1"/>
</dbReference>
<dbReference type="InterPro" id="IPR036249">
    <property type="entry name" value="Thioredoxin-like_sf"/>
</dbReference>
<dbReference type="PANTHER" id="PTHR13887">
    <property type="entry name" value="GLUTATHIONE S-TRANSFERASE KAPPA"/>
    <property type="match status" value="1"/>
</dbReference>
<accession>A0A660L1R6</accession>
<organism evidence="9 10">
    <name type="scientific">Solirubrobacter pauli</name>
    <dbReference type="NCBI Taxonomy" id="166793"/>
    <lineage>
        <taxon>Bacteria</taxon>
        <taxon>Bacillati</taxon>
        <taxon>Actinomycetota</taxon>
        <taxon>Thermoleophilia</taxon>
        <taxon>Solirubrobacterales</taxon>
        <taxon>Solirubrobacteraceae</taxon>
        <taxon>Solirubrobacter</taxon>
    </lineage>
</organism>
<dbReference type="Gene3D" id="3.40.30.10">
    <property type="entry name" value="Glutaredoxin"/>
    <property type="match status" value="1"/>
</dbReference>
<keyword evidence="2" id="KW-0732">Signal</keyword>
<dbReference type="Pfam" id="PF13462">
    <property type="entry name" value="Thioredoxin_4"/>
    <property type="match status" value="1"/>
</dbReference>
<dbReference type="GO" id="GO:0016853">
    <property type="term" value="F:isomerase activity"/>
    <property type="evidence" value="ECO:0007669"/>
    <property type="project" value="UniProtKB-KW"/>
</dbReference>
<evidence type="ECO:0000259" key="8">
    <source>
        <dbReference type="Pfam" id="PF13462"/>
    </source>
</evidence>
<evidence type="ECO:0000256" key="5">
    <source>
        <dbReference type="ARBA" id="ARBA00023284"/>
    </source>
</evidence>
<keyword evidence="4" id="KW-1015">Disulfide bond</keyword>
<feature type="transmembrane region" description="Helical" evidence="7">
    <location>
        <begin position="35"/>
        <end position="55"/>
    </location>
</feature>
<dbReference type="OrthoDB" id="117402at2"/>
<comment type="similarity">
    <text evidence="1">Belongs to the thioredoxin family. DsbA subfamily.</text>
</comment>
<dbReference type="Proteomes" id="UP000278962">
    <property type="component" value="Unassembled WGS sequence"/>
</dbReference>
<dbReference type="InterPro" id="IPR012336">
    <property type="entry name" value="Thioredoxin-like_fold"/>
</dbReference>
<keyword evidence="7" id="KW-1133">Transmembrane helix</keyword>
<keyword evidence="9" id="KW-0413">Isomerase</keyword>
<evidence type="ECO:0000256" key="7">
    <source>
        <dbReference type="SAM" id="Phobius"/>
    </source>
</evidence>
<keyword evidence="7" id="KW-0472">Membrane</keyword>
<evidence type="ECO:0000256" key="4">
    <source>
        <dbReference type="ARBA" id="ARBA00023157"/>
    </source>
</evidence>
<protein>
    <submittedName>
        <fullName evidence="9">Protein-disulfide isomerase</fullName>
    </submittedName>
</protein>
<evidence type="ECO:0000256" key="2">
    <source>
        <dbReference type="ARBA" id="ARBA00022729"/>
    </source>
</evidence>
<dbReference type="SUPFAM" id="SSF52833">
    <property type="entry name" value="Thioredoxin-like"/>
    <property type="match status" value="1"/>
</dbReference>
<keyword evidence="10" id="KW-1185">Reference proteome</keyword>
<evidence type="ECO:0000256" key="6">
    <source>
        <dbReference type="SAM" id="MobiDB-lite"/>
    </source>
</evidence>
<dbReference type="GO" id="GO:0016491">
    <property type="term" value="F:oxidoreductase activity"/>
    <property type="evidence" value="ECO:0007669"/>
    <property type="project" value="UniProtKB-KW"/>
</dbReference>
<name>A0A660L1R6_9ACTN</name>
<comment type="caution">
    <text evidence="9">The sequence shown here is derived from an EMBL/GenBank/DDBJ whole genome shotgun (WGS) entry which is preliminary data.</text>
</comment>
<dbReference type="AlphaFoldDB" id="A0A660L1R6"/>
<keyword evidence="5" id="KW-0676">Redox-active center</keyword>
<feature type="region of interest" description="Disordered" evidence="6">
    <location>
        <begin position="1"/>
        <end position="25"/>
    </location>
</feature>
<evidence type="ECO:0000313" key="10">
    <source>
        <dbReference type="Proteomes" id="UP000278962"/>
    </source>
</evidence>
<reference evidence="9 10" key="1">
    <citation type="submission" date="2018-10" db="EMBL/GenBank/DDBJ databases">
        <title>Genomic Encyclopedia of Archaeal and Bacterial Type Strains, Phase II (KMG-II): from individual species to whole genera.</title>
        <authorList>
            <person name="Goeker M."/>
        </authorList>
    </citation>
    <scope>NUCLEOTIDE SEQUENCE [LARGE SCALE GENOMIC DNA]</scope>
    <source>
        <strain evidence="9 10">DSM 14954</strain>
    </source>
</reference>
<gene>
    <name evidence="9" type="ORF">C8N24_5174</name>
</gene>
<evidence type="ECO:0000256" key="3">
    <source>
        <dbReference type="ARBA" id="ARBA00023002"/>
    </source>
</evidence>
<feature type="domain" description="Thioredoxin-like fold" evidence="8">
    <location>
        <begin position="77"/>
        <end position="233"/>
    </location>
</feature>